<dbReference type="Proteomes" id="UP000007259">
    <property type="component" value="Chromosome 25"/>
</dbReference>
<dbReference type="VEuPathDB" id="TriTrypDB:LmxM.25.0305"/>
<feature type="region of interest" description="Disordered" evidence="1">
    <location>
        <begin position="1"/>
        <end position="35"/>
    </location>
</feature>
<evidence type="ECO:0000313" key="3">
    <source>
        <dbReference type="Proteomes" id="UP000007259"/>
    </source>
</evidence>
<proteinExistence type="predicted"/>
<feature type="compositionally biased region" description="Basic and acidic residues" evidence="1">
    <location>
        <begin position="7"/>
        <end position="20"/>
    </location>
</feature>
<keyword evidence="3" id="KW-1185">Reference proteome</keyword>
<sequence>MSAAEATHTEKAAAVDEDAKATSAMTSSKEASGKTLLPLSLTPAERHGLLMVVAVALLQEVHSNVVCGALVGAASAAIVYNQLIRLRRSP</sequence>
<dbReference type="GeneID" id="13449006"/>
<dbReference type="EMBL" id="FR799578">
    <property type="protein sequence ID" value="CBZ27598.1"/>
    <property type="molecule type" value="Genomic_DNA"/>
</dbReference>
<dbReference type="OrthoDB" id="267700at2759"/>
<gene>
    <name evidence="2" type="ORF">LMXM_25_0305</name>
</gene>
<evidence type="ECO:0000256" key="1">
    <source>
        <dbReference type="SAM" id="MobiDB-lite"/>
    </source>
</evidence>
<accession>E9AXA7</accession>
<reference evidence="2 3" key="1">
    <citation type="journal article" date="2011" name="Genome Res.">
        <title>Chromosome and gene copy number variation allow major structural change between species and strains of Leishmania.</title>
        <authorList>
            <person name="Rogers M.B."/>
            <person name="Hilley J.D."/>
            <person name="Dickens N.J."/>
            <person name="Wilkes J."/>
            <person name="Bates P.A."/>
            <person name="Depledge D.P."/>
            <person name="Harris D."/>
            <person name="Her Y."/>
            <person name="Herzyk P."/>
            <person name="Imamura H."/>
            <person name="Otto T.D."/>
            <person name="Sanders M."/>
            <person name="Seeger K."/>
            <person name="Dujardin J.C."/>
            <person name="Berriman M."/>
            <person name="Smith D.F."/>
            <person name="Hertz-Fowler C."/>
            <person name="Mottram J.C."/>
        </authorList>
    </citation>
    <scope>NUCLEOTIDE SEQUENCE [LARGE SCALE GENOMIC DNA]</scope>
    <source>
        <strain evidence="2 3">MHOM/GT/2001/U1103</strain>
    </source>
</reference>
<dbReference type="RefSeq" id="XP_003876083.1">
    <property type="nucleotide sequence ID" value="XM_003876034.1"/>
</dbReference>
<protein>
    <submittedName>
        <fullName evidence="2">Uncharacterized protein</fullName>
    </submittedName>
</protein>
<name>E9AXA7_LEIMU</name>
<dbReference type="AlphaFoldDB" id="E9AXA7"/>
<dbReference type="OMA" id="EMHSNVF"/>
<evidence type="ECO:0000313" key="2">
    <source>
        <dbReference type="EMBL" id="CBZ27598.1"/>
    </source>
</evidence>
<organism evidence="2 3">
    <name type="scientific">Leishmania mexicana (strain MHOM/GT/2001/U1103)</name>
    <dbReference type="NCBI Taxonomy" id="929439"/>
    <lineage>
        <taxon>Eukaryota</taxon>
        <taxon>Discoba</taxon>
        <taxon>Euglenozoa</taxon>
        <taxon>Kinetoplastea</taxon>
        <taxon>Metakinetoplastina</taxon>
        <taxon>Trypanosomatida</taxon>
        <taxon>Trypanosomatidae</taxon>
        <taxon>Leishmaniinae</taxon>
        <taxon>Leishmania</taxon>
    </lineage>
</organism>
<dbReference type="KEGG" id="lmi:LMXM_25_0305"/>